<dbReference type="OrthoDB" id="9768470at2"/>
<comment type="subcellular location">
    <subcellularLocation>
        <location evidence="1 4">Cell outer membrane</location>
    </subcellularLocation>
</comment>
<gene>
    <name evidence="8" type="ORF">ED312_11555</name>
</gene>
<dbReference type="InterPro" id="IPR008969">
    <property type="entry name" value="CarboxyPept-like_regulatory"/>
</dbReference>
<dbReference type="InterPro" id="IPR012910">
    <property type="entry name" value="Plug_dom"/>
</dbReference>
<protein>
    <submittedName>
        <fullName evidence="8">TonB-dependent receptor</fullName>
    </submittedName>
</protein>
<keyword evidence="5" id="KW-0732">Signal</keyword>
<comment type="similarity">
    <text evidence="4">Belongs to the TonB-dependent receptor family.</text>
</comment>
<feature type="chain" id="PRO_5017972045" evidence="5">
    <location>
        <begin position="37"/>
        <end position="1060"/>
    </location>
</feature>
<proteinExistence type="inferred from homology"/>
<feature type="domain" description="TonB-dependent receptor plug" evidence="7">
    <location>
        <begin position="232"/>
        <end position="320"/>
    </location>
</feature>
<comment type="caution">
    <text evidence="8">The sequence shown here is derived from an EMBL/GenBank/DDBJ whole genome shotgun (WGS) entry which is preliminary data.</text>
</comment>
<accession>A0A3N0EF22</accession>
<evidence type="ECO:0000256" key="2">
    <source>
        <dbReference type="ARBA" id="ARBA00023136"/>
    </source>
</evidence>
<dbReference type="PANTHER" id="PTHR40980">
    <property type="entry name" value="PLUG DOMAIN-CONTAINING PROTEIN"/>
    <property type="match status" value="1"/>
</dbReference>
<evidence type="ECO:0000313" key="9">
    <source>
        <dbReference type="Proteomes" id="UP000267469"/>
    </source>
</evidence>
<name>A0A3N0EF22_SINP1</name>
<keyword evidence="3" id="KW-0998">Cell outer membrane</keyword>
<reference evidence="8 9" key="1">
    <citation type="submission" date="2018-10" db="EMBL/GenBank/DDBJ databases">
        <title>Sinomicrobium pectinilyticum sp. nov., a pectinase-producing bacterium isolated from alkaline and saline soil, and emended description of the genus Sinomicrobium.</title>
        <authorList>
            <person name="Cheng B."/>
            <person name="Li C."/>
            <person name="Lai Q."/>
            <person name="Du M."/>
            <person name="Shao Z."/>
            <person name="Xu P."/>
            <person name="Yang C."/>
        </authorList>
    </citation>
    <scope>NUCLEOTIDE SEQUENCE [LARGE SCALE GENOMIC DNA]</scope>
    <source>
        <strain evidence="8 9">5DNS001</strain>
    </source>
</reference>
<dbReference type="InterPro" id="IPR000531">
    <property type="entry name" value="Beta-barrel_TonB"/>
</dbReference>
<dbReference type="Gene3D" id="2.60.40.1120">
    <property type="entry name" value="Carboxypeptidase-like, regulatory domain"/>
    <property type="match status" value="1"/>
</dbReference>
<dbReference type="Gene3D" id="2.170.130.10">
    <property type="entry name" value="TonB-dependent receptor, plug domain"/>
    <property type="match status" value="1"/>
</dbReference>
<dbReference type="InterPro" id="IPR037066">
    <property type="entry name" value="Plug_dom_sf"/>
</dbReference>
<dbReference type="InterPro" id="IPR036942">
    <property type="entry name" value="Beta-barrel_TonB_sf"/>
</dbReference>
<keyword evidence="2 4" id="KW-0472">Membrane</keyword>
<keyword evidence="4" id="KW-0798">TonB box</keyword>
<evidence type="ECO:0000259" key="6">
    <source>
        <dbReference type="Pfam" id="PF00593"/>
    </source>
</evidence>
<dbReference type="Gene3D" id="2.40.170.20">
    <property type="entry name" value="TonB-dependent receptor, beta-barrel domain"/>
    <property type="match status" value="1"/>
</dbReference>
<dbReference type="PANTHER" id="PTHR40980:SF5">
    <property type="entry name" value="TONB-DEPENDENT RECEPTOR"/>
    <property type="match status" value="1"/>
</dbReference>
<evidence type="ECO:0000259" key="7">
    <source>
        <dbReference type="Pfam" id="PF07715"/>
    </source>
</evidence>
<feature type="signal peptide" evidence="5">
    <location>
        <begin position="1"/>
        <end position="36"/>
    </location>
</feature>
<dbReference type="Pfam" id="PF13715">
    <property type="entry name" value="CarbopepD_reg_2"/>
    <property type="match status" value="1"/>
</dbReference>
<evidence type="ECO:0000256" key="5">
    <source>
        <dbReference type="SAM" id="SignalP"/>
    </source>
</evidence>
<organism evidence="8 9">
    <name type="scientific">Sinomicrobium pectinilyticum</name>
    <dbReference type="NCBI Taxonomy" id="1084421"/>
    <lineage>
        <taxon>Bacteria</taxon>
        <taxon>Pseudomonadati</taxon>
        <taxon>Bacteroidota</taxon>
        <taxon>Flavobacteriia</taxon>
        <taxon>Flavobacteriales</taxon>
        <taxon>Flavobacteriaceae</taxon>
        <taxon>Sinomicrobium</taxon>
    </lineage>
</organism>
<dbReference type="SUPFAM" id="SSF56935">
    <property type="entry name" value="Porins"/>
    <property type="match status" value="1"/>
</dbReference>
<dbReference type="Proteomes" id="UP000267469">
    <property type="component" value="Unassembled WGS sequence"/>
</dbReference>
<keyword evidence="9" id="KW-1185">Reference proteome</keyword>
<evidence type="ECO:0000256" key="3">
    <source>
        <dbReference type="ARBA" id="ARBA00023237"/>
    </source>
</evidence>
<sequence>MKIKIKQYCLIINRYSGKLCLIFFICAHLFSTRAMALEVFSPDSCQGGGQSLKAFMEILIEETDYNFLFDASQLEKATLKKDIIIKGRPIRDILQDINRQVPIEYSIENNDVSIRLVPQVQVQRQRTGRLNGHVYDDLNMPLLGANIVIEGKGLGVSTGFEGDYSIQLLPGIYTIQVSYISFTTQRITDVVVEAGKTTTLNVVLKPLENELEEVVVTATYQRASIEGLYARQKNSASVIDGISSEQIARTPDNNVAQVLKRISGVTVDKDKYVTVRGMSERYNNVQLNGASMPSTEPNRRNFAFDVVPATLIDNVTIAKSFTPDMPGEFVGGLVEVNTLSVPDEHFLTITAGTGMNTNSTGQDFYSNNRYASDWVFGNISDRKWYSGRTPEAALENIENAGQINNYGLRKYTADPVQSYEVSGGKPFDLGNDNRFGVVAAITYRNEQTIEDIKEIHTISRDSLYKDGSFRNKFVTAVGTVANLGWEMPGHKVNWRNLYNSRFTHTNQQRYMNKYYEGYNFAEQYSAPLIANLWQTQLDGEHFLIDQHLQLNWNASYNKVIRTSPDDRLISGRVLGSAVDGEDVYNWVDGFLLQSSGNPQNIRDGHVMYSKLEETKKNAGIDVAYSFDVGNNRQKLKAGYLGTFRDADFGQQYLRGKFLVDPLDYYGLSPQEMFAPRHFTDGSLTYVVSGMQGVRPDYYTGKQEVQAAYLLGEFALLQKLHIMAGIRLEDAKTEVNTKLYSLEEGVVDSLATVNKTDWLPAATLVYKVTGNLNARLAYGRTLARPDFRELSYNTYYNVDDRVMVINRGLLKQSLTDNYDLRLEWFPRPDEVISVSAFYKKFTNPIELVTHPTSDQQNFYMYSVNLDEATVKGLEFNLRKSFGFIAPGTLLEALYLSGNASLIEGDVTYNLGNLLELPEGSRPDRDRPLQGLSPYMVNAGLGYEGQVFGIAVNYGREGRKLVTSGDYEKHDQYLDPRDILDLQLSARFLQQKMEVKFNISDLFNQDFIIYRNSDYDPTNDQSVDPGTYHDRTGLGMDYNKGDWVMSRVKKGTNLSLSVSYKF</sequence>
<dbReference type="EMBL" id="RJTM01000084">
    <property type="protein sequence ID" value="RNL86269.1"/>
    <property type="molecule type" value="Genomic_DNA"/>
</dbReference>
<keyword evidence="8" id="KW-0675">Receptor</keyword>
<dbReference type="Pfam" id="PF07715">
    <property type="entry name" value="Plug"/>
    <property type="match status" value="1"/>
</dbReference>
<dbReference type="AlphaFoldDB" id="A0A3N0EF22"/>
<dbReference type="GO" id="GO:0009279">
    <property type="term" value="C:cell outer membrane"/>
    <property type="evidence" value="ECO:0007669"/>
    <property type="project" value="UniProtKB-SubCell"/>
</dbReference>
<evidence type="ECO:0000256" key="4">
    <source>
        <dbReference type="RuleBase" id="RU003357"/>
    </source>
</evidence>
<evidence type="ECO:0000256" key="1">
    <source>
        <dbReference type="ARBA" id="ARBA00004442"/>
    </source>
</evidence>
<evidence type="ECO:0000313" key="8">
    <source>
        <dbReference type="EMBL" id="RNL86269.1"/>
    </source>
</evidence>
<feature type="domain" description="TonB-dependent receptor-like beta-barrel" evidence="6">
    <location>
        <begin position="619"/>
        <end position="987"/>
    </location>
</feature>
<dbReference type="Pfam" id="PF00593">
    <property type="entry name" value="TonB_dep_Rec_b-barrel"/>
    <property type="match status" value="1"/>
</dbReference>
<dbReference type="SUPFAM" id="SSF49464">
    <property type="entry name" value="Carboxypeptidase regulatory domain-like"/>
    <property type="match status" value="1"/>
</dbReference>